<feature type="region of interest" description="Disordered" evidence="1">
    <location>
        <begin position="73"/>
        <end position="92"/>
    </location>
</feature>
<comment type="caution">
    <text evidence="2">The sequence shown here is derived from an EMBL/GenBank/DDBJ whole genome shotgun (WGS) entry which is preliminary data.</text>
</comment>
<dbReference type="Proteomes" id="UP000684084">
    <property type="component" value="Unassembled WGS sequence"/>
</dbReference>
<evidence type="ECO:0000313" key="2">
    <source>
        <dbReference type="EMBL" id="CAB5395313.1"/>
    </source>
</evidence>
<proteinExistence type="predicted"/>
<accession>A0A916A1A5</accession>
<organism evidence="2 3">
    <name type="scientific">Rhizophagus irregularis</name>
    <dbReference type="NCBI Taxonomy" id="588596"/>
    <lineage>
        <taxon>Eukaryota</taxon>
        <taxon>Fungi</taxon>
        <taxon>Fungi incertae sedis</taxon>
        <taxon>Mucoromycota</taxon>
        <taxon>Glomeromycotina</taxon>
        <taxon>Glomeromycetes</taxon>
        <taxon>Glomerales</taxon>
        <taxon>Glomeraceae</taxon>
        <taxon>Rhizophagus</taxon>
    </lineage>
</organism>
<sequence length="92" mass="10617">MDGTVTCRRLENIIENNKEAGSSIAKLLRAFSNKVKKDELHFQIAQQKWVIRTFRRSPFHRNPFCRSNFAEAISPKPISPKQFHGNKTPHLG</sequence>
<evidence type="ECO:0000256" key="1">
    <source>
        <dbReference type="SAM" id="MobiDB-lite"/>
    </source>
</evidence>
<gene>
    <name evidence="2" type="ORF">CHRIB12_LOCUS23781</name>
</gene>
<evidence type="ECO:0000313" key="3">
    <source>
        <dbReference type="Proteomes" id="UP000684084"/>
    </source>
</evidence>
<dbReference type="OrthoDB" id="10413182at2759"/>
<name>A0A916A1A5_9GLOM</name>
<dbReference type="EMBL" id="CAGKOT010000097">
    <property type="protein sequence ID" value="CAB5395313.1"/>
    <property type="molecule type" value="Genomic_DNA"/>
</dbReference>
<reference evidence="2" key="1">
    <citation type="submission" date="2020-05" db="EMBL/GenBank/DDBJ databases">
        <authorList>
            <person name="Rincon C."/>
            <person name="Sanders R I."/>
            <person name="Robbins C."/>
            <person name="Chaturvedi A."/>
        </authorList>
    </citation>
    <scope>NUCLEOTIDE SEQUENCE</scope>
    <source>
        <strain evidence="2">CHB12</strain>
    </source>
</reference>
<protein>
    <submittedName>
        <fullName evidence="2">Uncharacterized protein</fullName>
    </submittedName>
</protein>
<dbReference type="AlphaFoldDB" id="A0A916A1A5"/>